<keyword evidence="3" id="KW-0378">Hydrolase</keyword>
<gene>
    <name evidence="4" type="ORF">T7987_19425</name>
</gene>
<name>A0ABZ0V7D8_9RHOB</name>
<proteinExistence type="predicted"/>
<geneLocation type="plasmid" evidence="4 5">
    <name>unnamed05</name>
</geneLocation>
<accession>A0ABZ0V7D8</accession>
<keyword evidence="2" id="KW-0479">Metal-binding</keyword>
<keyword evidence="5" id="KW-1185">Reference proteome</keyword>
<keyword evidence="1" id="KW-0645">Protease</keyword>
<sequence>MAVDARSSTIARAKNYLASGEFLDTLGRLVAVQTESHPPSRKPELERYCHEVVGPYLKNLGFKIDIFDNPLPQHGPFLVARRHEDTALPTTLVYGHGDVVRAMPERWREDLDPWALKVEGKRVYGRGTVDNKGQHLIAIEGLRAVIEERGSLGFNATVLIEMGEEAGSPGLQNFLEDKKDILAADVFIALDGPRQSMEVADITLGTRGGLGIDLVVNLREGSHHSGHWGGLLKDPAVILAHAISTIISRDGRILVEGWRPKNVPVSVREASRKVKVKDLPGAPAPDEGWGEPGMSRTERIYAWNSAIVLSMISGQPENPVPAVPGYARSRIQLRHTVDTNADDVAPALRKHLDDHGFPEVEVQPITERDMFPPSRTDPMHPWVQLIAKSMTLTMDGDPNIIPTIGASGPSEFFKQTLGVPVMWLPQSYGGCGQHGPNEHGLIDLYDDGLAMMAGIFWDIGEVSEGEREILKNK</sequence>
<reference evidence="4 5" key="1">
    <citation type="submission" date="2023-11" db="EMBL/GenBank/DDBJ databases">
        <title>From the Deep-Sea to the Surface: Bacterial Genomes Isolated from the Moytirra Hydrothermal Vent Plume.</title>
        <authorList>
            <person name="Major S.R."/>
        </authorList>
    </citation>
    <scope>NUCLEOTIDE SEQUENCE [LARGE SCALE GENOMIC DNA]</scope>
    <source>
        <strain evidence="4 5">OXR-9</strain>
        <plasmid evidence="4 5">unnamed05</plasmid>
    </source>
</reference>
<evidence type="ECO:0000313" key="4">
    <source>
        <dbReference type="EMBL" id="WPZ23923.1"/>
    </source>
</evidence>
<dbReference type="InterPro" id="IPR002933">
    <property type="entry name" value="Peptidase_M20"/>
</dbReference>
<evidence type="ECO:0000256" key="2">
    <source>
        <dbReference type="ARBA" id="ARBA00022723"/>
    </source>
</evidence>
<evidence type="ECO:0000313" key="5">
    <source>
        <dbReference type="Proteomes" id="UP001326567"/>
    </source>
</evidence>
<dbReference type="PANTHER" id="PTHR43270:SF12">
    <property type="entry name" value="SUCCINYL-DIAMINOPIMELATE DESUCCINYLASE"/>
    <property type="match status" value="1"/>
</dbReference>
<dbReference type="SUPFAM" id="SSF53187">
    <property type="entry name" value="Zn-dependent exopeptidases"/>
    <property type="match status" value="1"/>
</dbReference>
<dbReference type="PANTHER" id="PTHR43270">
    <property type="entry name" value="BETA-ALA-HIS DIPEPTIDASE"/>
    <property type="match status" value="1"/>
</dbReference>
<dbReference type="Gene3D" id="3.40.630.10">
    <property type="entry name" value="Zn peptidases"/>
    <property type="match status" value="1"/>
</dbReference>
<protein>
    <submittedName>
        <fullName evidence="4">M20/M25/M40 family metallo-hydrolase</fullName>
    </submittedName>
</protein>
<evidence type="ECO:0000256" key="3">
    <source>
        <dbReference type="ARBA" id="ARBA00022801"/>
    </source>
</evidence>
<organism evidence="4 5">
    <name type="scientific">Sulfitobacter faviae</name>
    <dbReference type="NCBI Taxonomy" id="1775881"/>
    <lineage>
        <taxon>Bacteria</taxon>
        <taxon>Pseudomonadati</taxon>
        <taxon>Pseudomonadota</taxon>
        <taxon>Alphaproteobacteria</taxon>
        <taxon>Rhodobacterales</taxon>
        <taxon>Roseobacteraceae</taxon>
        <taxon>Sulfitobacter</taxon>
    </lineage>
</organism>
<dbReference type="RefSeq" id="WP_322330080.1">
    <property type="nucleotide sequence ID" value="NZ_CP139730.1"/>
</dbReference>
<keyword evidence="4" id="KW-0614">Plasmid</keyword>
<dbReference type="EMBL" id="CP139730">
    <property type="protein sequence ID" value="WPZ23923.1"/>
    <property type="molecule type" value="Genomic_DNA"/>
</dbReference>
<dbReference type="Pfam" id="PF01546">
    <property type="entry name" value="Peptidase_M20"/>
    <property type="match status" value="1"/>
</dbReference>
<dbReference type="Gene3D" id="3.30.70.360">
    <property type="match status" value="1"/>
</dbReference>
<dbReference type="Proteomes" id="UP001326567">
    <property type="component" value="Plasmid unnamed05"/>
</dbReference>
<dbReference type="NCBIfam" id="NF005478">
    <property type="entry name" value="PRK07079.1"/>
    <property type="match status" value="1"/>
</dbReference>
<dbReference type="InterPro" id="IPR051458">
    <property type="entry name" value="Cyt/Met_Dipeptidase"/>
</dbReference>
<evidence type="ECO:0000256" key="1">
    <source>
        <dbReference type="ARBA" id="ARBA00022670"/>
    </source>
</evidence>